<dbReference type="Pfam" id="PF13988">
    <property type="entry name" value="DUF4225"/>
    <property type="match status" value="1"/>
</dbReference>
<proteinExistence type="predicted"/>
<evidence type="ECO:0000313" key="1">
    <source>
        <dbReference type="EMBL" id="KRP69383.1"/>
    </source>
</evidence>
<sequence>MNKKDRKQQPTFHNIWVVSQAAAYLTNQACTISARNINDGIVRLQFNREVAYYARSIVRDVEEGRKTIDQGLKEIKQEQESLINQSLEVGRKGIGVIAGALQFATGAGICYASVGTLCLLAGIPIMAHGANNIYENGRNLMNDVSDTAGPVRSAYRAAATSFGYGEREGDLAYGGTDIGLSMYSLGRRVIKPDAWRLFRYIRSDKERAYKTMGAAPLGLEAYTDYETGRQIYKRLNE</sequence>
<dbReference type="Proteomes" id="UP000050852">
    <property type="component" value="Unassembled WGS sequence"/>
</dbReference>
<name>A0A0R3A828_9PSED</name>
<gene>
    <name evidence="1" type="ORF">TX23_23110</name>
</gene>
<organism evidence="1 2">
    <name type="scientific">Pseudomonas paralactis</name>
    <dbReference type="NCBI Taxonomy" id="1615673"/>
    <lineage>
        <taxon>Bacteria</taxon>
        <taxon>Pseudomonadati</taxon>
        <taxon>Pseudomonadota</taxon>
        <taxon>Gammaproteobacteria</taxon>
        <taxon>Pseudomonadales</taxon>
        <taxon>Pseudomonadaceae</taxon>
        <taxon>Pseudomonas</taxon>
    </lineage>
</organism>
<reference evidence="1 2" key="1">
    <citation type="submission" date="2015-02" db="EMBL/GenBank/DDBJ databases">
        <title>Two Pseudomonas sp. nov., isolated from raw milk.</title>
        <authorList>
            <person name="Wenning M."/>
            <person name="von Neubeck M."/>
            <person name="Huptas C."/>
            <person name="Scherer S."/>
        </authorList>
    </citation>
    <scope>NUCLEOTIDE SEQUENCE [LARGE SCALE GENOMIC DNA]</scope>
    <source>
        <strain evidence="1 2">DSM 29164</strain>
    </source>
</reference>
<protein>
    <recommendedName>
        <fullName evidence="3">DUF4225 domain-containing protein</fullName>
    </recommendedName>
</protein>
<comment type="caution">
    <text evidence="1">The sequence shown here is derived from an EMBL/GenBank/DDBJ whole genome shotgun (WGS) entry which is preliminary data.</text>
</comment>
<dbReference type="AlphaFoldDB" id="A0A0R3A828"/>
<evidence type="ECO:0000313" key="2">
    <source>
        <dbReference type="Proteomes" id="UP000050852"/>
    </source>
</evidence>
<dbReference type="PATRIC" id="fig|1615673.3.peg.222"/>
<evidence type="ECO:0008006" key="3">
    <source>
        <dbReference type="Google" id="ProtNLM"/>
    </source>
</evidence>
<dbReference type="InterPro" id="IPR025320">
    <property type="entry name" value="DUF4225"/>
</dbReference>
<dbReference type="EMBL" id="JYLN01000011">
    <property type="protein sequence ID" value="KRP69383.1"/>
    <property type="molecule type" value="Genomic_DNA"/>
</dbReference>
<accession>A0A0R3A828</accession>
<dbReference type="OrthoDB" id="6534834at2"/>
<dbReference type="RefSeq" id="WP_057704182.1">
    <property type="nucleotide sequence ID" value="NZ_JYLN01000011.1"/>
</dbReference>